<reference evidence="3" key="1">
    <citation type="submission" date="2021-03" db="EMBL/GenBank/DDBJ databases">
        <title>Whole genome shotgun sequence of Actinoplanes auranticolor NBRC 12245.</title>
        <authorList>
            <person name="Komaki H."/>
            <person name="Tamura T."/>
        </authorList>
    </citation>
    <scope>NUCLEOTIDE SEQUENCE</scope>
    <source>
        <strain evidence="3">NBRC 12245</strain>
    </source>
</reference>
<keyword evidence="4" id="KW-1185">Reference proteome</keyword>
<dbReference type="InterPro" id="IPR005471">
    <property type="entry name" value="Tscrpt_reg_IclR_N"/>
</dbReference>
<dbReference type="InterPro" id="IPR029016">
    <property type="entry name" value="GAF-like_dom_sf"/>
</dbReference>
<gene>
    <name evidence="3" type="ORF">Aau02nite_32570</name>
</gene>
<sequence>MIVLDTKVVSELMRATPAPAVLARLQQTSSTGLYTTSVTAAEIRYGALSELQERMGYPRSSLHALVRTLRELKWVEADESGSAFGVGPHALLSGTAYLDRDPALRYAYETLEDLRTEVGHTIHYARRDDTHVLYLASRESREAERVISRVGRRLPAHVTGLGQALLADLTKAEVDALLPDTLEAFTPQTITGRAALHAELDAVRRRGWAFEVEQGTPGVACVAVAVGYRIPATDAISCSMPADLAQGVHLDEVVAAVTAHTNALAATLRREGIR</sequence>
<comment type="caution">
    <text evidence="3">The sequence shown here is derived from an EMBL/GenBank/DDBJ whole genome shotgun (WGS) entry which is preliminary data.</text>
</comment>
<evidence type="ECO:0000313" key="4">
    <source>
        <dbReference type="Proteomes" id="UP000681340"/>
    </source>
</evidence>
<dbReference type="PANTHER" id="PTHR30136:SF24">
    <property type="entry name" value="HTH-TYPE TRANSCRIPTIONAL REPRESSOR ALLR"/>
    <property type="match status" value="1"/>
</dbReference>
<accession>A0A919VJS0</accession>
<organism evidence="3 4">
    <name type="scientific">Actinoplanes auranticolor</name>
    <dbReference type="NCBI Taxonomy" id="47988"/>
    <lineage>
        <taxon>Bacteria</taxon>
        <taxon>Bacillati</taxon>
        <taxon>Actinomycetota</taxon>
        <taxon>Actinomycetes</taxon>
        <taxon>Micromonosporales</taxon>
        <taxon>Micromonosporaceae</taxon>
        <taxon>Actinoplanes</taxon>
    </lineage>
</organism>
<dbReference type="GO" id="GO:0045892">
    <property type="term" value="P:negative regulation of DNA-templated transcription"/>
    <property type="evidence" value="ECO:0007669"/>
    <property type="project" value="TreeGrafter"/>
</dbReference>
<dbReference type="GO" id="GO:0003677">
    <property type="term" value="F:DNA binding"/>
    <property type="evidence" value="ECO:0007669"/>
    <property type="project" value="UniProtKB-KW"/>
</dbReference>
<dbReference type="AlphaFoldDB" id="A0A919VJS0"/>
<evidence type="ECO:0000313" key="3">
    <source>
        <dbReference type="EMBL" id="GIM68631.1"/>
    </source>
</evidence>
<proteinExistence type="predicted"/>
<keyword evidence="1" id="KW-0238">DNA-binding</keyword>
<dbReference type="InterPro" id="IPR014757">
    <property type="entry name" value="Tscrpt_reg_IclR_C"/>
</dbReference>
<dbReference type="Pfam" id="PF01614">
    <property type="entry name" value="IclR_C"/>
    <property type="match status" value="1"/>
</dbReference>
<dbReference type="InterPro" id="IPR029060">
    <property type="entry name" value="PIN-like_dom_sf"/>
</dbReference>
<protein>
    <submittedName>
        <fullName evidence="3">IclR family transcriptional regulator</fullName>
    </submittedName>
</protein>
<feature type="domain" description="IclR-ED" evidence="2">
    <location>
        <begin position="89"/>
        <end position="270"/>
    </location>
</feature>
<dbReference type="SUPFAM" id="SSF88723">
    <property type="entry name" value="PIN domain-like"/>
    <property type="match status" value="1"/>
</dbReference>
<dbReference type="Pfam" id="PF09339">
    <property type="entry name" value="HTH_IclR"/>
    <property type="match status" value="1"/>
</dbReference>
<dbReference type="PANTHER" id="PTHR30136">
    <property type="entry name" value="HELIX-TURN-HELIX TRANSCRIPTIONAL REGULATOR, ICLR FAMILY"/>
    <property type="match status" value="1"/>
</dbReference>
<dbReference type="InterPro" id="IPR050707">
    <property type="entry name" value="HTH_MetabolicPath_Reg"/>
</dbReference>
<dbReference type="EMBL" id="BOQL01000026">
    <property type="protein sequence ID" value="GIM68631.1"/>
    <property type="molecule type" value="Genomic_DNA"/>
</dbReference>
<evidence type="ECO:0000259" key="2">
    <source>
        <dbReference type="PROSITE" id="PS51078"/>
    </source>
</evidence>
<dbReference type="PROSITE" id="PS51078">
    <property type="entry name" value="ICLR_ED"/>
    <property type="match status" value="1"/>
</dbReference>
<dbReference type="Proteomes" id="UP000681340">
    <property type="component" value="Unassembled WGS sequence"/>
</dbReference>
<dbReference type="GO" id="GO:0003700">
    <property type="term" value="F:DNA-binding transcription factor activity"/>
    <property type="evidence" value="ECO:0007669"/>
    <property type="project" value="TreeGrafter"/>
</dbReference>
<name>A0A919VJS0_9ACTN</name>
<evidence type="ECO:0000256" key="1">
    <source>
        <dbReference type="ARBA" id="ARBA00023125"/>
    </source>
</evidence>
<dbReference type="Gene3D" id="3.40.50.1010">
    <property type="entry name" value="5'-nuclease"/>
    <property type="match status" value="1"/>
</dbReference>
<dbReference type="SUPFAM" id="SSF55781">
    <property type="entry name" value="GAF domain-like"/>
    <property type="match status" value="1"/>
</dbReference>
<dbReference type="Gene3D" id="3.30.450.40">
    <property type="match status" value="1"/>
</dbReference>